<accession>A0A1M6NX20</accession>
<dbReference type="GO" id="GO:0016887">
    <property type="term" value="F:ATP hydrolysis activity"/>
    <property type="evidence" value="ECO:0007669"/>
    <property type="project" value="InterPro"/>
</dbReference>
<evidence type="ECO:0000313" key="4">
    <source>
        <dbReference type="Proteomes" id="UP000183994"/>
    </source>
</evidence>
<reference evidence="4" key="1">
    <citation type="submission" date="2016-11" db="EMBL/GenBank/DDBJ databases">
        <authorList>
            <person name="Varghese N."/>
            <person name="Submissions S."/>
        </authorList>
    </citation>
    <scope>NUCLEOTIDE SEQUENCE [LARGE SCALE GENOMIC DNA]</scope>
    <source>
        <strain evidence="4">DSM 16219</strain>
    </source>
</reference>
<evidence type="ECO:0000256" key="1">
    <source>
        <dbReference type="SAM" id="MobiDB-lite"/>
    </source>
</evidence>
<dbReference type="EMBL" id="FQZU01000016">
    <property type="protein sequence ID" value="SHK00233.1"/>
    <property type="molecule type" value="Genomic_DNA"/>
</dbReference>
<dbReference type="Gene3D" id="3.40.50.300">
    <property type="entry name" value="P-loop containing nucleotide triphosphate hydrolases"/>
    <property type="match status" value="1"/>
</dbReference>
<sequence>MDYFQLLDLKKEPFSNSPDPEFFYGSRQHLGCLQKLELSVRLRRGLNVITADVGMGKTTLCRQLIRRFAADKDVRTHLLLDPACSSAHEFLCIIAQMFNLPVDPEKDTERRLKEKIKGYLFEQGVEKEKVTALIIDEGQKLPYHCTEVLREFLNYETNSNKLLQIIIFAQTEFDQILQEHPNFADRVSLYHKLLPLSYKETKALVQFRLREAAEGVVPAIFSESGFWAVYRSTGGYPRKIVELGYRVLLALIVQSRRKANWRLVRSCAKRGTPIKGPEPVLRPVFAGLLIAAIALGLSAASTEDVASLWERFAPQSNVELMSAAPAAVVPKPAVKPPAVKPAAPPAAPAVSAVAASAPETPEQQAQEAPVPADAAPIAPEKPLIAASRLEEPPSRTQPLYAAVKEPAAAPAAAKPEPAAPPAGLVNMWGGRFSGYSQIIFWFDKEVAFEGPALHSREAEFRFFNAVSKVASYREYSSFPGWVMLKKGDGNVQARIGLPLNLEGIEHFVEHDPFRIIVNLYHYQQPRVEDKS</sequence>
<dbReference type="AlphaFoldDB" id="A0A1M6NX20"/>
<dbReference type="InterPro" id="IPR049945">
    <property type="entry name" value="AAA_22"/>
</dbReference>
<dbReference type="OrthoDB" id="5416002at2"/>
<organism evidence="3 4">
    <name type="scientific">Desulfatibacillum alkenivorans DSM 16219</name>
    <dbReference type="NCBI Taxonomy" id="1121393"/>
    <lineage>
        <taxon>Bacteria</taxon>
        <taxon>Pseudomonadati</taxon>
        <taxon>Thermodesulfobacteriota</taxon>
        <taxon>Desulfobacteria</taxon>
        <taxon>Desulfobacterales</taxon>
        <taxon>Desulfatibacillaceae</taxon>
        <taxon>Desulfatibacillum</taxon>
    </lineage>
</organism>
<name>A0A1M6NX20_9BACT</name>
<feature type="domain" description="ORC1/DEAH AAA+ ATPase" evidence="2">
    <location>
        <begin position="43"/>
        <end position="177"/>
    </location>
</feature>
<dbReference type="InterPro" id="IPR027417">
    <property type="entry name" value="P-loop_NTPase"/>
</dbReference>
<feature type="region of interest" description="Disordered" evidence="1">
    <location>
        <begin position="352"/>
        <end position="374"/>
    </location>
</feature>
<dbReference type="PANTHER" id="PTHR35894:SF1">
    <property type="entry name" value="PHOSPHORIBULOKINASE _ URIDINE KINASE FAMILY"/>
    <property type="match status" value="1"/>
</dbReference>
<dbReference type="PANTHER" id="PTHR35894">
    <property type="entry name" value="GENERAL SECRETION PATHWAY PROTEIN A-RELATED"/>
    <property type="match status" value="1"/>
</dbReference>
<dbReference type="SUPFAM" id="SSF52540">
    <property type="entry name" value="P-loop containing nucleoside triphosphate hydrolases"/>
    <property type="match status" value="1"/>
</dbReference>
<keyword evidence="4" id="KW-1185">Reference proteome</keyword>
<dbReference type="Proteomes" id="UP000183994">
    <property type="component" value="Unassembled WGS sequence"/>
</dbReference>
<dbReference type="Pfam" id="PF13401">
    <property type="entry name" value="AAA_22"/>
    <property type="match status" value="1"/>
</dbReference>
<evidence type="ECO:0000313" key="3">
    <source>
        <dbReference type="EMBL" id="SHK00233.1"/>
    </source>
</evidence>
<dbReference type="STRING" id="1121393.SAMN02745216_02688"/>
<gene>
    <name evidence="3" type="ORF">SAMN02745216_02688</name>
</gene>
<protein>
    <submittedName>
        <fullName evidence="3">General secretion pathway protein A</fullName>
    </submittedName>
</protein>
<proteinExistence type="predicted"/>
<dbReference type="RefSeq" id="WP_073476614.1">
    <property type="nucleotide sequence ID" value="NZ_FQZU01000016.1"/>
</dbReference>
<evidence type="ECO:0000259" key="2">
    <source>
        <dbReference type="Pfam" id="PF13401"/>
    </source>
</evidence>
<dbReference type="InterPro" id="IPR052026">
    <property type="entry name" value="ExeA_AAA_ATPase_DNA-bind"/>
</dbReference>